<evidence type="ECO:0000313" key="11">
    <source>
        <dbReference type="Proteomes" id="UP000319824"/>
    </source>
</evidence>
<dbReference type="RefSeq" id="WP_022713154.1">
    <property type="nucleotide sequence ID" value="NZ_ATTQ01000002.1"/>
</dbReference>
<evidence type="ECO:0000256" key="7">
    <source>
        <dbReference type="PROSITE-ProRule" id="PRU01091"/>
    </source>
</evidence>
<dbReference type="SMART" id="SM00862">
    <property type="entry name" value="Trans_reg_C"/>
    <property type="match status" value="1"/>
</dbReference>
<protein>
    <submittedName>
        <fullName evidence="10">Two-component system OmpR family response regulator</fullName>
    </submittedName>
</protein>
<keyword evidence="5" id="KW-0804">Transcription</keyword>
<dbReference type="InterPro" id="IPR039420">
    <property type="entry name" value="WalR-like"/>
</dbReference>
<dbReference type="GO" id="GO:0000976">
    <property type="term" value="F:transcription cis-regulatory region binding"/>
    <property type="evidence" value="ECO:0007669"/>
    <property type="project" value="TreeGrafter"/>
</dbReference>
<dbReference type="InterPro" id="IPR011006">
    <property type="entry name" value="CheY-like_superfamily"/>
</dbReference>
<feature type="modified residue" description="4-aspartylphosphate" evidence="6">
    <location>
        <position position="53"/>
    </location>
</feature>
<keyword evidence="1 6" id="KW-0597">Phosphoprotein</keyword>
<feature type="domain" description="Response regulatory" evidence="8">
    <location>
        <begin position="4"/>
        <end position="118"/>
    </location>
</feature>
<dbReference type="Proteomes" id="UP000319824">
    <property type="component" value="Unassembled WGS sequence"/>
</dbReference>
<evidence type="ECO:0000256" key="1">
    <source>
        <dbReference type="ARBA" id="ARBA00022553"/>
    </source>
</evidence>
<dbReference type="InterPro" id="IPR001867">
    <property type="entry name" value="OmpR/PhoB-type_DNA-bd"/>
</dbReference>
<evidence type="ECO:0000256" key="4">
    <source>
        <dbReference type="ARBA" id="ARBA00023125"/>
    </source>
</evidence>
<evidence type="ECO:0000259" key="8">
    <source>
        <dbReference type="PROSITE" id="PS50110"/>
    </source>
</evidence>
<reference evidence="10 11" key="1">
    <citation type="submission" date="2019-06" db="EMBL/GenBank/DDBJ databases">
        <title>Pac Bio to generate improved reference genome sequences for organisms with transposon mutant libraries (support for FEBA project).</title>
        <authorList>
            <person name="Blow M."/>
        </authorList>
    </citation>
    <scope>NUCLEOTIDE SEQUENCE [LARGE SCALE GENOMIC DNA]</scope>
    <source>
        <strain evidence="10 11">USDA 1844</strain>
    </source>
</reference>
<dbReference type="Pfam" id="PF00072">
    <property type="entry name" value="Response_reg"/>
    <property type="match status" value="1"/>
</dbReference>
<name>A0A559STX0_9HYPH</name>
<dbReference type="GO" id="GO:0032993">
    <property type="term" value="C:protein-DNA complex"/>
    <property type="evidence" value="ECO:0007669"/>
    <property type="project" value="TreeGrafter"/>
</dbReference>
<dbReference type="InterPro" id="IPR001789">
    <property type="entry name" value="Sig_transdc_resp-reg_receiver"/>
</dbReference>
<dbReference type="EMBL" id="VISO01000003">
    <property type="protein sequence ID" value="TVZ65793.1"/>
    <property type="molecule type" value="Genomic_DNA"/>
</dbReference>
<dbReference type="Gene3D" id="6.10.250.690">
    <property type="match status" value="1"/>
</dbReference>
<dbReference type="PANTHER" id="PTHR48111">
    <property type="entry name" value="REGULATOR OF RPOS"/>
    <property type="match status" value="1"/>
</dbReference>
<dbReference type="SMART" id="SM00448">
    <property type="entry name" value="REC"/>
    <property type="match status" value="1"/>
</dbReference>
<proteinExistence type="predicted"/>
<dbReference type="PROSITE" id="PS51755">
    <property type="entry name" value="OMPR_PHOB"/>
    <property type="match status" value="1"/>
</dbReference>
<dbReference type="PANTHER" id="PTHR48111:SF4">
    <property type="entry name" value="DNA-BINDING DUAL TRANSCRIPTIONAL REGULATOR OMPR"/>
    <property type="match status" value="1"/>
</dbReference>
<evidence type="ECO:0000256" key="5">
    <source>
        <dbReference type="ARBA" id="ARBA00023163"/>
    </source>
</evidence>
<comment type="caution">
    <text evidence="10">The sequence shown here is derived from an EMBL/GenBank/DDBJ whole genome shotgun (WGS) entry which is preliminary data.</text>
</comment>
<feature type="DNA-binding region" description="OmpR/PhoB-type" evidence="7">
    <location>
        <begin position="131"/>
        <end position="230"/>
    </location>
</feature>
<dbReference type="GO" id="GO:0005829">
    <property type="term" value="C:cytosol"/>
    <property type="evidence" value="ECO:0007669"/>
    <property type="project" value="TreeGrafter"/>
</dbReference>
<dbReference type="Pfam" id="PF00486">
    <property type="entry name" value="Trans_reg_C"/>
    <property type="match status" value="1"/>
</dbReference>
<keyword evidence="4 7" id="KW-0238">DNA-binding</keyword>
<dbReference type="SUPFAM" id="SSF52172">
    <property type="entry name" value="CheY-like"/>
    <property type="match status" value="1"/>
</dbReference>
<evidence type="ECO:0000259" key="9">
    <source>
        <dbReference type="PROSITE" id="PS51755"/>
    </source>
</evidence>
<keyword evidence="2" id="KW-0902">Two-component regulatory system</keyword>
<dbReference type="CDD" id="cd17574">
    <property type="entry name" value="REC_OmpR"/>
    <property type="match status" value="1"/>
</dbReference>
<dbReference type="GO" id="GO:0006355">
    <property type="term" value="P:regulation of DNA-templated transcription"/>
    <property type="evidence" value="ECO:0007669"/>
    <property type="project" value="InterPro"/>
</dbReference>
<gene>
    <name evidence="10" type="ORF">BCL32_6126</name>
</gene>
<keyword evidence="3" id="KW-0805">Transcription regulation</keyword>
<dbReference type="AlphaFoldDB" id="A0A559STX0"/>
<evidence type="ECO:0000256" key="3">
    <source>
        <dbReference type="ARBA" id="ARBA00023015"/>
    </source>
</evidence>
<dbReference type="Gene3D" id="1.10.10.10">
    <property type="entry name" value="Winged helix-like DNA-binding domain superfamily/Winged helix DNA-binding domain"/>
    <property type="match status" value="1"/>
</dbReference>
<dbReference type="Gene3D" id="3.40.50.2300">
    <property type="match status" value="1"/>
</dbReference>
<dbReference type="PROSITE" id="PS50110">
    <property type="entry name" value="RESPONSE_REGULATORY"/>
    <property type="match status" value="1"/>
</dbReference>
<dbReference type="SUPFAM" id="SSF46894">
    <property type="entry name" value="C-terminal effector domain of the bipartite response regulators"/>
    <property type="match status" value="1"/>
</dbReference>
<dbReference type="CDD" id="cd00383">
    <property type="entry name" value="trans_reg_C"/>
    <property type="match status" value="1"/>
</dbReference>
<feature type="domain" description="OmpR/PhoB-type" evidence="9">
    <location>
        <begin position="131"/>
        <end position="230"/>
    </location>
</feature>
<dbReference type="GO" id="GO:0000156">
    <property type="term" value="F:phosphorelay response regulator activity"/>
    <property type="evidence" value="ECO:0007669"/>
    <property type="project" value="TreeGrafter"/>
</dbReference>
<sequence length="239" mass="27473">MVRHILIVDDDSEIRKLTSRYLEEQGFRTSVAASCDECERLLLSTKPDLILLDVMLPDRSGLTLCQSLRERGNQIPIILLTALKEDVDRIIGLEIGADDYMVKPFVPRELIARINAVLRRYLRATVEDRPVSRYRFDVFTLEPTVRRLSTAYGSPVELTGAEFDLLKIFLDRPGILLTREKILDLTAGRKCDPFNRSIDVLLSRLRRKLSEFSRAVLFRTIRNGGYQFTARVSAERDEQ</sequence>
<dbReference type="FunFam" id="3.40.50.2300:FF:000001">
    <property type="entry name" value="DNA-binding response regulator PhoB"/>
    <property type="match status" value="1"/>
</dbReference>
<evidence type="ECO:0000313" key="10">
    <source>
        <dbReference type="EMBL" id="TVZ65793.1"/>
    </source>
</evidence>
<accession>A0A559STX0</accession>
<evidence type="ECO:0000256" key="2">
    <source>
        <dbReference type="ARBA" id="ARBA00023012"/>
    </source>
</evidence>
<organism evidence="10 11">
    <name type="scientific">Rhizobium mongolense USDA 1844</name>
    <dbReference type="NCBI Taxonomy" id="1079460"/>
    <lineage>
        <taxon>Bacteria</taxon>
        <taxon>Pseudomonadati</taxon>
        <taxon>Pseudomonadota</taxon>
        <taxon>Alphaproteobacteria</taxon>
        <taxon>Hyphomicrobiales</taxon>
        <taxon>Rhizobiaceae</taxon>
        <taxon>Rhizobium/Agrobacterium group</taxon>
        <taxon>Rhizobium</taxon>
    </lineage>
</organism>
<dbReference type="InterPro" id="IPR016032">
    <property type="entry name" value="Sig_transdc_resp-reg_C-effctor"/>
</dbReference>
<dbReference type="InterPro" id="IPR036388">
    <property type="entry name" value="WH-like_DNA-bd_sf"/>
</dbReference>
<evidence type="ECO:0000256" key="6">
    <source>
        <dbReference type="PROSITE-ProRule" id="PRU00169"/>
    </source>
</evidence>